<evidence type="ECO:0000313" key="2">
    <source>
        <dbReference type="Proteomes" id="UP000247612"/>
    </source>
</evidence>
<gene>
    <name evidence="1" type="ORF">DES51_104102</name>
</gene>
<accession>A0A318LEM6</accession>
<proteinExistence type="predicted"/>
<dbReference type="STRING" id="1034346.GCA_000313565_01596"/>
<dbReference type="Proteomes" id="UP000247612">
    <property type="component" value="Unassembled WGS sequence"/>
</dbReference>
<organism evidence="1 2">
    <name type="scientific">Dielma fastidiosa</name>
    <dbReference type="NCBI Taxonomy" id="1034346"/>
    <lineage>
        <taxon>Bacteria</taxon>
        <taxon>Bacillati</taxon>
        <taxon>Bacillota</taxon>
        <taxon>Erysipelotrichia</taxon>
        <taxon>Erysipelotrichales</taxon>
        <taxon>Erysipelotrichaceae</taxon>
        <taxon>Dielma</taxon>
    </lineage>
</organism>
<name>A0A318LEM6_9FIRM</name>
<protein>
    <submittedName>
        <fullName evidence="1">Uncharacterized protein</fullName>
    </submittedName>
</protein>
<comment type="caution">
    <text evidence="1">The sequence shown here is derived from an EMBL/GenBank/DDBJ whole genome shotgun (WGS) entry which is preliminary data.</text>
</comment>
<dbReference type="AlphaFoldDB" id="A0A318LEM6"/>
<dbReference type="EMBL" id="QJKH01000004">
    <property type="protein sequence ID" value="PXX80097.1"/>
    <property type="molecule type" value="Genomic_DNA"/>
</dbReference>
<keyword evidence="2" id="KW-1185">Reference proteome</keyword>
<evidence type="ECO:0000313" key="1">
    <source>
        <dbReference type="EMBL" id="PXX80097.1"/>
    </source>
</evidence>
<dbReference type="RefSeq" id="WP_022937899.1">
    <property type="nucleotide sequence ID" value="NZ_CABKRQ010000004.1"/>
</dbReference>
<sequence>MFVEKWEKENRNFRKQDVRETSYSVTEIYGEKLFQIQTYSSEGSTAGAKQTIQFDKKRASELIDILRTEFNL</sequence>
<reference evidence="1 2" key="1">
    <citation type="submission" date="2018-05" db="EMBL/GenBank/DDBJ databases">
        <title>Genomic Encyclopedia of Type Strains, Phase IV (KMG-IV): sequencing the most valuable type-strain genomes for metagenomic binning, comparative biology and taxonomic classification.</title>
        <authorList>
            <person name="Goeker M."/>
        </authorList>
    </citation>
    <scope>NUCLEOTIDE SEQUENCE [LARGE SCALE GENOMIC DNA]</scope>
    <source>
        <strain evidence="1 2">JC118</strain>
    </source>
</reference>